<proteinExistence type="predicted"/>
<dbReference type="EMBL" id="NXID01000002">
    <property type="protein sequence ID" value="RXK17006.1"/>
    <property type="molecule type" value="Genomic_DNA"/>
</dbReference>
<dbReference type="GO" id="GO:0042597">
    <property type="term" value="C:periplasmic space"/>
    <property type="evidence" value="ECO:0007669"/>
    <property type="project" value="InterPro"/>
</dbReference>
<evidence type="ECO:0000256" key="1">
    <source>
        <dbReference type="SAM" id="SignalP"/>
    </source>
</evidence>
<evidence type="ECO:0008006" key="4">
    <source>
        <dbReference type="Google" id="ProtNLM"/>
    </source>
</evidence>
<keyword evidence="3" id="KW-1185">Reference proteome</keyword>
<dbReference type="RefSeq" id="WP_114841014.1">
    <property type="nucleotide sequence ID" value="NZ_CP031219.1"/>
</dbReference>
<dbReference type="AlphaFoldDB" id="A0AAX2ALT8"/>
<feature type="signal peptide" evidence="1">
    <location>
        <begin position="1"/>
        <end position="21"/>
    </location>
</feature>
<name>A0AAX2ALT8_9BACT</name>
<organism evidence="2 3">
    <name type="scientific">Malaciobacter mytili LMG 24559</name>
    <dbReference type="NCBI Taxonomy" id="1032238"/>
    <lineage>
        <taxon>Bacteria</taxon>
        <taxon>Pseudomonadati</taxon>
        <taxon>Campylobacterota</taxon>
        <taxon>Epsilonproteobacteria</taxon>
        <taxon>Campylobacterales</taxon>
        <taxon>Arcobacteraceae</taxon>
        <taxon>Malaciobacter</taxon>
    </lineage>
</organism>
<keyword evidence="1" id="KW-0732">Signal</keyword>
<sequence length="155" mass="17620">MKKTVLASLLIGSVLTTSAFAYNGKCNQGNMAQNCNMMKDTNSFNCKAKQGVMKHKRDGSHAFYKALYQLNLDDSQRTKIKEIFQSNKTKMKGINEAFSSSSFDKDKFVEIVSSKRENMIKLKAQTIEDIYKILTSKQKEQLKVLLDLKADRFKG</sequence>
<gene>
    <name evidence="2" type="ORF">CP985_00885</name>
</gene>
<accession>A0AAX2ALT8</accession>
<comment type="caution">
    <text evidence="2">The sequence shown here is derived from an EMBL/GenBank/DDBJ whole genome shotgun (WGS) entry which is preliminary data.</text>
</comment>
<reference evidence="2 3" key="1">
    <citation type="submission" date="2017-09" db="EMBL/GenBank/DDBJ databases">
        <title>Genomics of the genus Arcobacter.</title>
        <authorList>
            <person name="Perez-Cataluna A."/>
            <person name="Figueras M.J."/>
            <person name="Salas-Masso N."/>
        </authorList>
    </citation>
    <scope>NUCLEOTIDE SEQUENCE [LARGE SCALE GENOMIC DNA]</scope>
    <source>
        <strain evidence="2 3">CECT 7386</strain>
    </source>
</reference>
<dbReference type="Gene3D" id="1.20.120.1490">
    <property type="match status" value="1"/>
</dbReference>
<dbReference type="KEGG" id="amyt:AMYT_0523"/>
<dbReference type="Proteomes" id="UP000290092">
    <property type="component" value="Unassembled WGS sequence"/>
</dbReference>
<dbReference type="Pfam" id="PF07813">
    <property type="entry name" value="LTXXQ"/>
    <property type="match status" value="1"/>
</dbReference>
<evidence type="ECO:0000313" key="2">
    <source>
        <dbReference type="EMBL" id="RXK17006.1"/>
    </source>
</evidence>
<feature type="chain" id="PRO_5043757592" description="CpxP family two-component system-associated protein" evidence="1">
    <location>
        <begin position="22"/>
        <end position="155"/>
    </location>
</feature>
<evidence type="ECO:0000313" key="3">
    <source>
        <dbReference type="Proteomes" id="UP000290092"/>
    </source>
</evidence>
<protein>
    <recommendedName>
        <fullName evidence="4">CpxP family two-component system-associated protein</fullName>
    </recommendedName>
</protein>
<dbReference type="InterPro" id="IPR012899">
    <property type="entry name" value="LTXXQ"/>
</dbReference>